<keyword evidence="2" id="KW-1185">Reference proteome</keyword>
<accession>A0ACC1MU82</accession>
<dbReference type="EMBL" id="JANJQO010001576">
    <property type="protein sequence ID" value="KAJ2970234.1"/>
    <property type="molecule type" value="Genomic_DNA"/>
</dbReference>
<sequence>MDQIDRVLRKYAAEGDDTKDKLYGASFVVTDRNGVIYSGSSGRISSEPSARPFTDKSFSWVASLTKLVTSTALLQLVENGKITLDQDLRPIVPYFAEVRILEGFDENSKPVTRENKDPITLRQLLTHTAGFAYEFSDSKVLKWSRQQGRQVWRVQWSVEEISTPLRFTPGSSWGYGVNTDWAAIVNTSFAP</sequence>
<comment type="caution">
    <text evidence="1">The sequence shown here is derived from an EMBL/GenBank/DDBJ whole genome shotgun (WGS) entry which is preliminary data.</text>
</comment>
<evidence type="ECO:0000313" key="2">
    <source>
        <dbReference type="Proteomes" id="UP001143910"/>
    </source>
</evidence>
<protein>
    <submittedName>
        <fullName evidence="1">Uncharacterized protein</fullName>
    </submittedName>
</protein>
<organism evidence="1 2">
    <name type="scientific">Zarea fungicola</name>
    <dbReference type="NCBI Taxonomy" id="93591"/>
    <lineage>
        <taxon>Eukaryota</taxon>
        <taxon>Fungi</taxon>
        <taxon>Dikarya</taxon>
        <taxon>Ascomycota</taxon>
        <taxon>Pezizomycotina</taxon>
        <taxon>Sordariomycetes</taxon>
        <taxon>Hypocreomycetidae</taxon>
        <taxon>Hypocreales</taxon>
        <taxon>Cordycipitaceae</taxon>
        <taxon>Zarea</taxon>
    </lineage>
</organism>
<evidence type="ECO:0000313" key="1">
    <source>
        <dbReference type="EMBL" id="KAJ2970234.1"/>
    </source>
</evidence>
<proteinExistence type="predicted"/>
<gene>
    <name evidence="1" type="ORF">NQ176_g8283</name>
</gene>
<reference evidence="1" key="1">
    <citation type="submission" date="2022-08" db="EMBL/GenBank/DDBJ databases">
        <title>Genome Sequence of Lecanicillium fungicola.</title>
        <authorList>
            <person name="Buettner E."/>
        </authorList>
    </citation>
    <scope>NUCLEOTIDE SEQUENCE</scope>
    <source>
        <strain evidence="1">Babe33</strain>
    </source>
</reference>
<name>A0ACC1MU82_9HYPO</name>
<dbReference type="Proteomes" id="UP001143910">
    <property type="component" value="Unassembled WGS sequence"/>
</dbReference>